<accession>A0AAJ0H2Y4</accession>
<evidence type="ECO:0000259" key="3">
    <source>
        <dbReference type="Pfam" id="PF05368"/>
    </source>
</evidence>
<dbReference type="GO" id="GO:0016491">
    <property type="term" value="F:oxidoreductase activity"/>
    <property type="evidence" value="ECO:0007669"/>
    <property type="project" value="UniProtKB-KW"/>
</dbReference>
<dbReference type="GeneID" id="87886481"/>
<dbReference type="RefSeq" id="XP_062726636.1">
    <property type="nucleotide sequence ID" value="XM_062867652.1"/>
</dbReference>
<dbReference type="InterPro" id="IPR051609">
    <property type="entry name" value="NmrA/Isoflavone_reductase-like"/>
</dbReference>
<sequence>MAQRFPSVAVIGATGNIGGPILRAIQEAQPPFQSITVLTRSANPGGAFGPNVHVEVVDYSSRDSIVAALKGVDAVVSAVAQQSVESQKTVIDAAVEAGVKFFIPSEFGLANTHPLLQRDFPDYRDKTEIQEHLEEYRQQGKIDYALMFVGLWLDWGIDGFVLDLKAKRVALWDGGERPISMTTLPSIGNAVVGVLEGRVNGKREVRVKDINISQKRLYELATEVVGKDGWDVKAIDTAEAKARASEKLSQGTAGLHDMYAFVCRACTAPEYGQPWKPDEDDSESVGLRAWTEDDVRDLIRKVAGSE</sequence>
<dbReference type="CDD" id="cd05259">
    <property type="entry name" value="PCBER_SDR_a"/>
    <property type="match status" value="1"/>
</dbReference>
<dbReference type="PANTHER" id="PTHR47706">
    <property type="entry name" value="NMRA-LIKE FAMILY PROTEIN"/>
    <property type="match status" value="1"/>
</dbReference>
<dbReference type="Pfam" id="PF05368">
    <property type="entry name" value="NmrA"/>
    <property type="match status" value="1"/>
</dbReference>
<dbReference type="AlphaFoldDB" id="A0AAJ0H2Y4"/>
<keyword evidence="1" id="KW-0521">NADP</keyword>
<dbReference type="InterPro" id="IPR008030">
    <property type="entry name" value="NmrA-like"/>
</dbReference>
<dbReference type="PANTHER" id="PTHR47706:SF1">
    <property type="entry name" value="CIPA-LIKE, PUTATIVE (AFU_ORTHOLOGUE AFUA_1G12460)-RELATED"/>
    <property type="match status" value="1"/>
</dbReference>
<proteinExistence type="predicted"/>
<feature type="domain" description="NmrA-like" evidence="3">
    <location>
        <begin position="8"/>
        <end position="138"/>
    </location>
</feature>
<dbReference type="InterPro" id="IPR045312">
    <property type="entry name" value="PCBER-like"/>
</dbReference>
<dbReference type="Gene3D" id="3.90.25.10">
    <property type="entry name" value="UDP-galactose 4-epimerase, domain 1"/>
    <property type="match status" value="1"/>
</dbReference>
<evidence type="ECO:0000256" key="1">
    <source>
        <dbReference type="ARBA" id="ARBA00022857"/>
    </source>
</evidence>
<reference evidence="4" key="1">
    <citation type="journal article" date="2023" name="Mol. Phylogenet. Evol.">
        <title>Genome-scale phylogeny and comparative genomics of the fungal order Sordariales.</title>
        <authorList>
            <person name="Hensen N."/>
            <person name="Bonometti L."/>
            <person name="Westerberg I."/>
            <person name="Brannstrom I.O."/>
            <person name="Guillou S."/>
            <person name="Cros-Aarteil S."/>
            <person name="Calhoun S."/>
            <person name="Haridas S."/>
            <person name="Kuo A."/>
            <person name="Mondo S."/>
            <person name="Pangilinan J."/>
            <person name="Riley R."/>
            <person name="LaButti K."/>
            <person name="Andreopoulos B."/>
            <person name="Lipzen A."/>
            <person name="Chen C."/>
            <person name="Yan M."/>
            <person name="Daum C."/>
            <person name="Ng V."/>
            <person name="Clum A."/>
            <person name="Steindorff A."/>
            <person name="Ohm R.A."/>
            <person name="Martin F."/>
            <person name="Silar P."/>
            <person name="Natvig D.O."/>
            <person name="Lalanne C."/>
            <person name="Gautier V."/>
            <person name="Ament-Velasquez S.L."/>
            <person name="Kruys A."/>
            <person name="Hutchinson M.I."/>
            <person name="Powell A.J."/>
            <person name="Barry K."/>
            <person name="Miller A.N."/>
            <person name="Grigoriev I.V."/>
            <person name="Debuchy R."/>
            <person name="Gladieux P."/>
            <person name="Hiltunen Thoren M."/>
            <person name="Johannesson H."/>
        </authorList>
    </citation>
    <scope>NUCLEOTIDE SEQUENCE</scope>
    <source>
        <strain evidence="4">CBS 333.67</strain>
    </source>
</reference>
<evidence type="ECO:0000313" key="4">
    <source>
        <dbReference type="EMBL" id="KAK3310856.1"/>
    </source>
</evidence>
<dbReference type="InterPro" id="IPR036291">
    <property type="entry name" value="NAD(P)-bd_dom_sf"/>
</dbReference>
<keyword evidence="2" id="KW-0560">Oxidoreductase</keyword>
<reference evidence="4" key="2">
    <citation type="submission" date="2023-06" db="EMBL/GenBank/DDBJ databases">
        <authorList>
            <consortium name="Lawrence Berkeley National Laboratory"/>
            <person name="Mondo S.J."/>
            <person name="Hensen N."/>
            <person name="Bonometti L."/>
            <person name="Westerberg I."/>
            <person name="Brannstrom I.O."/>
            <person name="Guillou S."/>
            <person name="Cros-Aarteil S."/>
            <person name="Calhoun S."/>
            <person name="Haridas S."/>
            <person name="Kuo A."/>
            <person name="Pangilinan J."/>
            <person name="Riley R."/>
            <person name="Labutti K."/>
            <person name="Andreopoulos B."/>
            <person name="Lipzen A."/>
            <person name="Chen C."/>
            <person name="Yanf M."/>
            <person name="Daum C."/>
            <person name="Ng V."/>
            <person name="Clum A."/>
            <person name="Steindorff A."/>
            <person name="Ohm R."/>
            <person name="Martin F."/>
            <person name="Silar P."/>
            <person name="Natvig D."/>
            <person name="Lalanne C."/>
            <person name="Gautier V."/>
            <person name="Ament-Velasquez S.L."/>
            <person name="Kruys A."/>
            <person name="Hutchinson M.I."/>
            <person name="Powell A.J."/>
            <person name="Barry K."/>
            <person name="Miller A.N."/>
            <person name="Grigoriev I.V."/>
            <person name="Debuchy R."/>
            <person name="Gladieux P."/>
            <person name="Thoren M.H."/>
            <person name="Johannesson H."/>
        </authorList>
    </citation>
    <scope>NUCLEOTIDE SEQUENCE</scope>
    <source>
        <strain evidence="4">CBS 333.67</strain>
    </source>
</reference>
<protein>
    <recommendedName>
        <fullName evidence="3">NmrA-like domain-containing protein</fullName>
    </recommendedName>
</protein>
<organism evidence="4 5">
    <name type="scientific">Chaetomium strumarium</name>
    <dbReference type="NCBI Taxonomy" id="1170767"/>
    <lineage>
        <taxon>Eukaryota</taxon>
        <taxon>Fungi</taxon>
        <taxon>Dikarya</taxon>
        <taxon>Ascomycota</taxon>
        <taxon>Pezizomycotina</taxon>
        <taxon>Sordariomycetes</taxon>
        <taxon>Sordariomycetidae</taxon>
        <taxon>Sordariales</taxon>
        <taxon>Chaetomiaceae</taxon>
        <taxon>Chaetomium</taxon>
    </lineage>
</organism>
<keyword evidence="5" id="KW-1185">Reference proteome</keyword>
<gene>
    <name evidence="4" type="ORF">B0T15DRAFT_507481</name>
</gene>
<evidence type="ECO:0000313" key="5">
    <source>
        <dbReference type="Proteomes" id="UP001273166"/>
    </source>
</evidence>
<dbReference type="Proteomes" id="UP001273166">
    <property type="component" value="Unassembled WGS sequence"/>
</dbReference>
<dbReference type="SUPFAM" id="SSF51735">
    <property type="entry name" value="NAD(P)-binding Rossmann-fold domains"/>
    <property type="match status" value="1"/>
</dbReference>
<name>A0AAJ0H2Y4_9PEZI</name>
<dbReference type="EMBL" id="JAUDZG010000001">
    <property type="protein sequence ID" value="KAK3310856.1"/>
    <property type="molecule type" value="Genomic_DNA"/>
</dbReference>
<dbReference type="Gene3D" id="3.40.50.720">
    <property type="entry name" value="NAD(P)-binding Rossmann-like Domain"/>
    <property type="match status" value="1"/>
</dbReference>
<evidence type="ECO:0000256" key="2">
    <source>
        <dbReference type="ARBA" id="ARBA00023002"/>
    </source>
</evidence>
<comment type="caution">
    <text evidence="4">The sequence shown here is derived from an EMBL/GenBank/DDBJ whole genome shotgun (WGS) entry which is preliminary data.</text>
</comment>